<dbReference type="Pfam" id="PF11838">
    <property type="entry name" value="ERAP1_C"/>
    <property type="match status" value="1"/>
</dbReference>
<evidence type="ECO:0000256" key="5">
    <source>
        <dbReference type="ARBA" id="ARBA00022833"/>
    </source>
</evidence>
<protein>
    <recommendedName>
        <fullName evidence="10">Aminopeptidase</fullName>
        <ecNumber evidence="10">3.4.11.-</ecNumber>
    </recommendedName>
</protein>
<name>A0A061JCB9_TRYRA</name>
<dbReference type="InterPro" id="IPR001930">
    <property type="entry name" value="Peptidase_M1"/>
</dbReference>
<feature type="domain" description="ERAP1-like C-terminal" evidence="12">
    <location>
        <begin position="520"/>
        <end position="846"/>
    </location>
</feature>
<comment type="cofactor">
    <cofactor evidence="8 10">
        <name>Zn(2+)</name>
        <dbReference type="ChEBI" id="CHEBI:29105"/>
    </cofactor>
    <text evidence="8 10">Binds 1 zinc ion per subunit.</text>
</comment>
<feature type="domain" description="Peptidase M1 membrane alanine aminopeptidase" evidence="11">
    <location>
        <begin position="229"/>
        <end position="444"/>
    </location>
</feature>
<evidence type="ECO:0000256" key="2">
    <source>
        <dbReference type="ARBA" id="ARBA00022670"/>
    </source>
</evidence>
<comment type="caution">
    <text evidence="14">The sequence shown here is derived from an EMBL/GenBank/DDBJ whole genome shotgun (WGS) entry which is preliminary data.</text>
</comment>
<dbReference type="GO" id="GO:0070006">
    <property type="term" value="F:metalloaminopeptidase activity"/>
    <property type="evidence" value="ECO:0007669"/>
    <property type="project" value="TreeGrafter"/>
</dbReference>
<evidence type="ECO:0000256" key="1">
    <source>
        <dbReference type="ARBA" id="ARBA00010136"/>
    </source>
</evidence>
<gene>
    <name evidence="14" type="ORF">TRSC58_01327</name>
</gene>
<keyword evidence="2 10" id="KW-0645">Protease</keyword>
<dbReference type="PANTHER" id="PTHR11533:SF299">
    <property type="entry name" value="AMINOPEPTIDASE"/>
    <property type="match status" value="1"/>
</dbReference>
<feature type="site" description="Transition state stabilizer" evidence="9">
    <location>
        <position position="385"/>
    </location>
</feature>
<dbReference type="GO" id="GO:0006508">
    <property type="term" value="P:proteolysis"/>
    <property type="evidence" value="ECO:0007669"/>
    <property type="project" value="UniProtKB-KW"/>
</dbReference>
<evidence type="ECO:0000256" key="9">
    <source>
        <dbReference type="PIRSR" id="PIRSR634016-4"/>
    </source>
</evidence>
<comment type="similarity">
    <text evidence="1 10">Belongs to the peptidase M1 family.</text>
</comment>
<reference evidence="14 15" key="1">
    <citation type="submission" date="2013-07" db="EMBL/GenBank/DDBJ databases">
        <authorList>
            <person name="Stoco P.H."/>
            <person name="Wagner G."/>
            <person name="Gerber A."/>
            <person name="Zaha A."/>
            <person name="Thompson C."/>
            <person name="Bartholomeu D.C."/>
            <person name="Luckemeyer D.D."/>
            <person name="Bahia D."/>
            <person name="Loreto E."/>
            <person name="Prestes E.B."/>
            <person name="Lima F.M."/>
            <person name="Rodrigues-Luiz G."/>
            <person name="Vallejo G.A."/>
            <person name="Filho J.F."/>
            <person name="Monteiro K.M."/>
            <person name="Tyler K.M."/>
            <person name="de Almeida L.G."/>
            <person name="Ortiz M.F."/>
            <person name="Siervo M.A."/>
            <person name="de Moraes M.H."/>
            <person name="Cunha O.L."/>
            <person name="Mendonca-Neto R."/>
            <person name="Silva R."/>
            <person name="Teixeira S.M."/>
            <person name="Murta S.M."/>
            <person name="Sincero T.C."/>
            <person name="Mendes T.A."/>
            <person name="Urmenyi T.P."/>
            <person name="Silva V.G."/>
            <person name="da Rocha W.D."/>
            <person name="Andersson B."/>
            <person name="Romanha A.J."/>
            <person name="Steindel M."/>
            <person name="de Vasconcelos A.T."/>
            <person name="Grisard E.C."/>
        </authorList>
    </citation>
    <scope>NUCLEOTIDE SEQUENCE [LARGE SCALE GENOMIC DNA]</scope>
    <source>
        <strain evidence="14 15">SC58</strain>
    </source>
</reference>
<dbReference type="InterPro" id="IPR050344">
    <property type="entry name" value="Peptidase_M1_aminopeptidases"/>
</dbReference>
<evidence type="ECO:0000256" key="3">
    <source>
        <dbReference type="ARBA" id="ARBA00022723"/>
    </source>
</evidence>
<dbReference type="GO" id="GO:0016020">
    <property type="term" value="C:membrane"/>
    <property type="evidence" value="ECO:0007669"/>
    <property type="project" value="TreeGrafter"/>
</dbReference>
<dbReference type="InterPro" id="IPR045357">
    <property type="entry name" value="Aminopeptidase_N-like_N"/>
</dbReference>
<evidence type="ECO:0000256" key="10">
    <source>
        <dbReference type="RuleBase" id="RU364040"/>
    </source>
</evidence>
<dbReference type="PRINTS" id="PR00756">
    <property type="entry name" value="ALADIPTASE"/>
</dbReference>
<dbReference type="FunFam" id="1.10.390.10:FF:000008">
    <property type="entry name" value="Thyrotropin-releasing hormone-degrading ectoenzyme"/>
    <property type="match status" value="1"/>
</dbReference>
<dbReference type="SUPFAM" id="SSF55486">
    <property type="entry name" value="Metalloproteases ('zincins'), catalytic domain"/>
    <property type="match status" value="1"/>
</dbReference>
<dbReference type="Pfam" id="PF17900">
    <property type="entry name" value="Peptidase_M1_N"/>
    <property type="match status" value="1"/>
</dbReference>
<accession>A0A061JCB9</accession>
<dbReference type="Proteomes" id="UP000031737">
    <property type="component" value="Unassembled WGS sequence"/>
</dbReference>
<dbReference type="InterPro" id="IPR027268">
    <property type="entry name" value="Peptidase_M4/M1_CTD_sf"/>
</dbReference>
<dbReference type="EMBL" id="AUPL01001327">
    <property type="protein sequence ID" value="ESL10932.1"/>
    <property type="molecule type" value="Genomic_DNA"/>
</dbReference>
<dbReference type="InterPro" id="IPR024571">
    <property type="entry name" value="ERAP1-like_C_dom"/>
</dbReference>
<dbReference type="OrthoDB" id="275509at2759"/>
<feature type="binding site" evidence="8">
    <location>
        <position position="300"/>
    </location>
    <ligand>
        <name>Zn(2+)</name>
        <dbReference type="ChEBI" id="CHEBI:29105"/>
        <note>catalytic</note>
    </ligand>
</feature>
<organism evidence="14 15">
    <name type="scientific">Trypanosoma rangeli SC58</name>
    <dbReference type="NCBI Taxonomy" id="429131"/>
    <lineage>
        <taxon>Eukaryota</taxon>
        <taxon>Discoba</taxon>
        <taxon>Euglenozoa</taxon>
        <taxon>Kinetoplastea</taxon>
        <taxon>Metakinetoplastina</taxon>
        <taxon>Trypanosomatida</taxon>
        <taxon>Trypanosomatidae</taxon>
        <taxon>Trypanosoma</taxon>
        <taxon>Herpetosoma</taxon>
    </lineage>
</organism>
<dbReference type="Gene3D" id="2.60.40.1910">
    <property type="match status" value="1"/>
</dbReference>
<dbReference type="GO" id="GO:0005737">
    <property type="term" value="C:cytoplasm"/>
    <property type="evidence" value="ECO:0007669"/>
    <property type="project" value="TreeGrafter"/>
</dbReference>
<evidence type="ECO:0000313" key="15">
    <source>
        <dbReference type="Proteomes" id="UP000031737"/>
    </source>
</evidence>
<dbReference type="SUPFAM" id="SSF63737">
    <property type="entry name" value="Leukotriene A4 hydrolase N-terminal domain"/>
    <property type="match status" value="1"/>
</dbReference>
<evidence type="ECO:0000256" key="7">
    <source>
        <dbReference type="PIRSR" id="PIRSR634016-1"/>
    </source>
</evidence>
<dbReference type="InterPro" id="IPR014782">
    <property type="entry name" value="Peptidase_M1_dom"/>
</dbReference>
<dbReference type="AlphaFoldDB" id="A0A061JCB9"/>
<dbReference type="Pfam" id="PF01433">
    <property type="entry name" value="Peptidase_M1"/>
    <property type="match status" value="1"/>
</dbReference>
<evidence type="ECO:0000259" key="11">
    <source>
        <dbReference type="Pfam" id="PF01433"/>
    </source>
</evidence>
<keyword evidence="6 10" id="KW-0482">Metalloprotease</keyword>
<dbReference type="GO" id="GO:0042277">
    <property type="term" value="F:peptide binding"/>
    <property type="evidence" value="ECO:0007669"/>
    <property type="project" value="TreeGrafter"/>
</dbReference>
<evidence type="ECO:0000313" key="14">
    <source>
        <dbReference type="EMBL" id="ESL10932.1"/>
    </source>
</evidence>
<sequence>MSSSTPSVRLHNPFVPSAYDLHVNVDLSNWRYEGKETVVLRRSPGVAESREMQLHCGTSMNVQSVTGATIKGRDEKAGTLRLRLEGELTDAHTVTFAFSHEIREEMRGLYRAVFKTSDGVEHRMAATHFEPTAARLFYICQDEPSARADFTLRVSLPSSMVGFTVLSNGPLKFKETQGNIVTHHFETIHAVPPYLTSCFVGELESIGATACGIPVNVYTTVGKVQKARFALKTAVFALEYFEKFFKCKYPLPKLDVVAVPDFPIGGMENWGCIACVESILVDENVSSVTTLKSVASLICHEVSHNWFGNLVTINWWEGLWLKEGFASWCGYDAAHHLQPSWKCNEDAAMEVTSALVSDMYEHSHPVEVPIHDPAEITQIFDAISYDKGMGLVFMLQAFLGEQKWAASVAHYIQKHQYSDTRTIQLWQALEEASGVELTEAMQSFTTQMGYPIIHVARPTPNMVVLQQEPCQFVTAVERKKTVWCVPIVLQGEGGVTHRITLRGNQPQQVELPAEFVASAWVNANPSGKGFFRCRYDDDIWSALLGAYSSLTTPDRRTLIADTLASIYMGNEDFDRLAIFPSLLAEQQLDKSVWEEYYKSMGALLPILEDDGVRNDLRHNLMFNIGEMATKLLNTEPNTVEERLERAFYINSAISTALKCMALEDALKCPSVNWALKQAESYMQGGVHSLDTLAMSLSAYVRLCPNDAAARTEALWKRYTTVHDSDEVCRCILRALCWATNPECVENTAKKCIYNEGIRAQYGGVIFAAIASNPSMPNGYAWSLFKKHFQGVDKQWGSGTFRIQTIVENVASTLTGETQAKEFDAFFQSHPMPHARLAIHRALENIRLRTWLRSKWGVGSKLSRIFFPC</sequence>
<dbReference type="PANTHER" id="PTHR11533">
    <property type="entry name" value="PROTEASE M1 ZINC METALLOPROTEASE"/>
    <property type="match status" value="1"/>
</dbReference>
<keyword evidence="5 8" id="KW-0862">Zinc</keyword>
<dbReference type="GO" id="GO:0043171">
    <property type="term" value="P:peptide catabolic process"/>
    <property type="evidence" value="ECO:0007669"/>
    <property type="project" value="TreeGrafter"/>
</dbReference>
<dbReference type="GO" id="GO:0008270">
    <property type="term" value="F:zinc ion binding"/>
    <property type="evidence" value="ECO:0007669"/>
    <property type="project" value="UniProtKB-UniRule"/>
</dbReference>
<feature type="binding site" evidence="8">
    <location>
        <position position="304"/>
    </location>
    <ligand>
        <name>Zn(2+)</name>
        <dbReference type="ChEBI" id="CHEBI:29105"/>
        <note>catalytic</note>
    </ligand>
</feature>
<evidence type="ECO:0000256" key="6">
    <source>
        <dbReference type="ARBA" id="ARBA00023049"/>
    </source>
</evidence>
<dbReference type="FunFam" id="2.60.40.1730:FF:000033">
    <property type="entry name" value="Aminopeptidase"/>
    <property type="match status" value="1"/>
</dbReference>
<dbReference type="EC" id="3.4.11.-" evidence="10"/>
<dbReference type="Gene3D" id="2.60.40.1730">
    <property type="entry name" value="tricorn interacting facor f3 domain"/>
    <property type="match status" value="1"/>
</dbReference>
<dbReference type="CDD" id="cd09601">
    <property type="entry name" value="M1_APN-Q_like"/>
    <property type="match status" value="1"/>
</dbReference>
<proteinExistence type="inferred from homology"/>
<evidence type="ECO:0000256" key="8">
    <source>
        <dbReference type="PIRSR" id="PIRSR634016-3"/>
    </source>
</evidence>
<feature type="binding site" evidence="8">
    <location>
        <position position="323"/>
    </location>
    <ligand>
        <name>Zn(2+)</name>
        <dbReference type="ChEBI" id="CHEBI:29105"/>
        <note>catalytic</note>
    </ligand>
</feature>
<dbReference type="GO" id="GO:0005615">
    <property type="term" value="C:extracellular space"/>
    <property type="evidence" value="ECO:0007669"/>
    <property type="project" value="TreeGrafter"/>
</dbReference>
<dbReference type="VEuPathDB" id="TriTrypDB:TRSC58_01327"/>
<dbReference type="InterPro" id="IPR034016">
    <property type="entry name" value="M1_APN-typ"/>
</dbReference>
<keyword evidence="4 10" id="KW-0378">Hydrolase</keyword>
<keyword evidence="15" id="KW-1185">Reference proteome</keyword>
<keyword evidence="3 8" id="KW-0479">Metal-binding</keyword>
<evidence type="ECO:0000259" key="12">
    <source>
        <dbReference type="Pfam" id="PF11838"/>
    </source>
</evidence>
<dbReference type="Gene3D" id="1.25.50.20">
    <property type="match status" value="1"/>
</dbReference>
<dbReference type="Gene3D" id="1.10.390.10">
    <property type="entry name" value="Neutral Protease Domain 2"/>
    <property type="match status" value="1"/>
</dbReference>
<feature type="domain" description="Aminopeptidase N-like N-terminal" evidence="13">
    <location>
        <begin position="15"/>
        <end position="195"/>
    </location>
</feature>
<dbReference type="InterPro" id="IPR042097">
    <property type="entry name" value="Aminopeptidase_N-like_N_sf"/>
</dbReference>
<evidence type="ECO:0000256" key="4">
    <source>
        <dbReference type="ARBA" id="ARBA00022801"/>
    </source>
</evidence>
<feature type="active site" description="Proton acceptor" evidence="7">
    <location>
        <position position="301"/>
    </location>
</feature>
<keyword evidence="10 14" id="KW-0031">Aminopeptidase</keyword>
<evidence type="ECO:0000259" key="13">
    <source>
        <dbReference type="Pfam" id="PF17900"/>
    </source>
</evidence>